<dbReference type="VEuPathDB" id="FungiDB:BDEG_23216"/>
<gene>
    <name evidence="4" type="ORF">BDEG_23216</name>
</gene>
<sequence length="352" mass="39484">MKLAVAVLSSILLACSVTIANPIDPSATTDVESIAFPDLPSATTDVESSIFPDLPSATTDVESSTLPTPNPNGIGLGGLDPLPDSIKDLFKKYRKKKQGFNQQKKKCELLKSEYNDQRRLIERLWRNTRILQHKYQGNGGSPKHDATQKSKLNLKAQRDRLDDLKESIQDCESKRNSLEFELDLIEIELVTLVFGGPWDPKSFYKKLLLIGTYPSVQNYLDRLRNEEKSSECNECLGQNPSDQQQHRKPSGQQQQQKPGGQQQQQKPSDQQQQQKPSDQQQQQKPSDQQQHQKPSGQQQHQEPQPSPDTPSGSGSPGQKVPSNRQKGSSKFMVLVGMISYYALTLVFPIQYS</sequence>
<feature type="compositionally biased region" description="Low complexity" evidence="2">
    <location>
        <begin position="250"/>
        <end position="317"/>
    </location>
</feature>
<evidence type="ECO:0000313" key="4">
    <source>
        <dbReference type="EMBL" id="OAJ39363.1"/>
    </source>
</evidence>
<dbReference type="PROSITE" id="PS51257">
    <property type="entry name" value="PROKAR_LIPOPROTEIN"/>
    <property type="match status" value="1"/>
</dbReference>
<evidence type="ECO:0000256" key="2">
    <source>
        <dbReference type="SAM" id="MobiDB-lite"/>
    </source>
</evidence>
<evidence type="ECO:0000256" key="3">
    <source>
        <dbReference type="SAM" id="SignalP"/>
    </source>
</evidence>
<organism evidence="4 5">
    <name type="scientific">Batrachochytrium dendrobatidis (strain JEL423)</name>
    <dbReference type="NCBI Taxonomy" id="403673"/>
    <lineage>
        <taxon>Eukaryota</taxon>
        <taxon>Fungi</taxon>
        <taxon>Fungi incertae sedis</taxon>
        <taxon>Chytridiomycota</taxon>
        <taxon>Chytridiomycota incertae sedis</taxon>
        <taxon>Chytridiomycetes</taxon>
        <taxon>Rhizophydiales</taxon>
        <taxon>Rhizophydiales incertae sedis</taxon>
        <taxon>Batrachochytrium</taxon>
    </lineage>
</organism>
<reference evidence="4 5" key="1">
    <citation type="submission" date="2006-10" db="EMBL/GenBank/DDBJ databases">
        <title>The Genome Sequence of Batrachochytrium dendrobatidis JEL423.</title>
        <authorList>
            <consortium name="The Broad Institute Genome Sequencing Platform"/>
            <person name="Birren B."/>
            <person name="Lander E."/>
            <person name="Galagan J."/>
            <person name="Cuomo C."/>
            <person name="Devon K."/>
            <person name="Jaffe D."/>
            <person name="Butler J."/>
            <person name="Alvarez P."/>
            <person name="Gnerre S."/>
            <person name="Grabherr M."/>
            <person name="Kleber M."/>
            <person name="Mauceli E."/>
            <person name="Brockman W."/>
            <person name="Young S."/>
            <person name="LaButti K."/>
            <person name="Sykes S."/>
            <person name="DeCaprio D."/>
            <person name="Crawford M."/>
            <person name="Koehrsen M."/>
            <person name="Engels R."/>
            <person name="Montgomery P."/>
            <person name="Pearson M."/>
            <person name="Howarth C."/>
            <person name="Larson L."/>
            <person name="White J."/>
            <person name="O'Leary S."/>
            <person name="Kodira C."/>
            <person name="Zeng Q."/>
            <person name="Yandava C."/>
            <person name="Alvarado L."/>
            <person name="Longcore J."/>
            <person name="James T."/>
        </authorList>
    </citation>
    <scope>NUCLEOTIDE SEQUENCE [LARGE SCALE GENOMIC DNA]</scope>
    <source>
        <strain evidence="4 5">JEL423</strain>
    </source>
</reference>
<evidence type="ECO:0000313" key="5">
    <source>
        <dbReference type="Proteomes" id="UP000077115"/>
    </source>
</evidence>
<proteinExistence type="predicted"/>
<feature type="chain" id="PRO_5008077637" evidence="3">
    <location>
        <begin position="21"/>
        <end position="352"/>
    </location>
</feature>
<keyword evidence="3" id="KW-0732">Signal</keyword>
<keyword evidence="1" id="KW-0175">Coiled coil</keyword>
<feature type="signal peptide" evidence="3">
    <location>
        <begin position="1"/>
        <end position="20"/>
    </location>
</feature>
<accession>A0A177WH17</accession>
<evidence type="ECO:0000256" key="1">
    <source>
        <dbReference type="SAM" id="Coils"/>
    </source>
</evidence>
<dbReference type="STRING" id="403673.A0A177WH17"/>
<protein>
    <submittedName>
        <fullName evidence="4">Uncharacterized protein</fullName>
    </submittedName>
</protein>
<dbReference type="Proteomes" id="UP000077115">
    <property type="component" value="Unassembled WGS sequence"/>
</dbReference>
<feature type="coiled-coil region" evidence="1">
    <location>
        <begin position="154"/>
        <end position="188"/>
    </location>
</feature>
<feature type="region of interest" description="Disordered" evidence="2">
    <location>
        <begin position="231"/>
        <end position="326"/>
    </location>
</feature>
<feature type="compositionally biased region" description="Polar residues" evidence="2">
    <location>
        <begin position="56"/>
        <end position="65"/>
    </location>
</feature>
<name>A0A177WH17_BATDL</name>
<dbReference type="EMBL" id="DS022303">
    <property type="protein sequence ID" value="OAJ39363.1"/>
    <property type="molecule type" value="Genomic_DNA"/>
</dbReference>
<feature type="region of interest" description="Disordered" evidence="2">
    <location>
        <begin position="51"/>
        <end position="79"/>
    </location>
</feature>
<reference evidence="4 5" key="2">
    <citation type="submission" date="2016-05" db="EMBL/GenBank/DDBJ databases">
        <title>Lineage-specific infection strategies underlie the spectrum of fungal disease in amphibians.</title>
        <authorList>
            <person name="Cuomo C.A."/>
            <person name="Farrer R.A."/>
            <person name="James T."/>
            <person name="Longcore J."/>
            <person name="Birren B."/>
        </authorList>
    </citation>
    <scope>NUCLEOTIDE SEQUENCE [LARGE SCALE GENOMIC DNA]</scope>
    <source>
        <strain evidence="4 5">JEL423</strain>
    </source>
</reference>
<dbReference type="AlphaFoldDB" id="A0A177WH17"/>